<dbReference type="CDD" id="cd00130">
    <property type="entry name" value="PAS"/>
    <property type="match status" value="1"/>
</dbReference>
<dbReference type="InterPro" id="IPR004358">
    <property type="entry name" value="Sig_transdc_His_kin-like_C"/>
</dbReference>
<evidence type="ECO:0000256" key="3">
    <source>
        <dbReference type="ARBA" id="ARBA00012438"/>
    </source>
</evidence>
<keyword evidence="16" id="KW-1185">Reference proteome</keyword>
<dbReference type="InterPro" id="IPR035965">
    <property type="entry name" value="PAS-like_dom_sf"/>
</dbReference>
<dbReference type="PANTHER" id="PTHR43304">
    <property type="entry name" value="PHYTOCHROME-LIKE PROTEIN CPH1"/>
    <property type="match status" value="1"/>
</dbReference>
<dbReference type="PROSITE" id="PS50109">
    <property type="entry name" value="HIS_KIN"/>
    <property type="match status" value="1"/>
</dbReference>
<organism evidence="15 16">
    <name type="scientific">Flavobacterium cheonhonense</name>
    <dbReference type="NCBI Taxonomy" id="706185"/>
    <lineage>
        <taxon>Bacteria</taxon>
        <taxon>Pseudomonadati</taxon>
        <taxon>Bacteroidota</taxon>
        <taxon>Flavobacteriia</taxon>
        <taxon>Flavobacteriales</taxon>
        <taxon>Flavobacteriaceae</taxon>
        <taxon>Flavobacterium</taxon>
    </lineage>
</organism>
<dbReference type="SUPFAM" id="SSF55874">
    <property type="entry name" value="ATPase domain of HSP90 chaperone/DNA topoisomerase II/histidine kinase"/>
    <property type="match status" value="1"/>
</dbReference>
<dbReference type="Pfam" id="PF03924">
    <property type="entry name" value="CHASE"/>
    <property type="match status" value="1"/>
</dbReference>
<proteinExistence type="predicted"/>
<dbReference type="PRINTS" id="PR00344">
    <property type="entry name" value="BCTRLSENSOR"/>
</dbReference>
<feature type="domain" description="PAS" evidence="12">
    <location>
        <begin position="264"/>
        <end position="335"/>
    </location>
</feature>
<dbReference type="CDD" id="cd00075">
    <property type="entry name" value="HATPase"/>
    <property type="match status" value="1"/>
</dbReference>
<evidence type="ECO:0000313" key="16">
    <source>
        <dbReference type="Proteomes" id="UP001500968"/>
    </source>
</evidence>
<dbReference type="InterPro" id="IPR052162">
    <property type="entry name" value="Sensor_kinase/Photoreceptor"/>
</dbReference>
<sequence length="617" mass="71128">MRYEMVKENERREMNNVLGVVRQNFEQVLKSSYTSALTMAMTINDDGKPEHFDKIAKQLLDNNPSIDVVQLVPDGVIKYVYPYEENKAVINYNILSSPQNRFEARKSIKSKLMFFAGPLKLKQGGIGVVGRLPVYKNNRFWGFSAVVIRLETLIKESGINSIDNTKYYFQFSKINPVSYKEEFFLPEKQEFKHKPLLKVTIPDGEWNLYLISRNQNIVIKQLYTSVSLSLLLSIIIGLWVTTLIKKPAELQKLIEVQTKKIIKREAEFRAIFDQAPVGIAKLDTLTGKFITVNKEYCKIVGYSLEELLKTDFQSITHEEDLQEDLDNMEQLRNGLIDDFSMEKRYIHKSGKIVWINLIVASLWKEANKVLNHIAIVEDITDKKRAEEELKQSFELVSEQNKRLLNFSYIVSHNLRSHTSNIELISGLMEGIKSQEEQAEMVHLLQKVSKSLDDTMRNLNEVVNIRTNLNITIERLNLHDYIEKSVAVLEKQIRDKKADVQNLVPNHINIDYNAAYLESILYNFISNAIRYSNPKKKPLIVLQFDEEKKALSITDNGIGIDLKRNAENLFGMYKTFNNNPDAKGIGLFISKNQIDAMGGRIETKSEIDEGTTFTIYFK</sequence>
<evidence type="ECO:0000256" key="8">
    <source>
        <dbReference type="ARBA" id="ARBA00022989"/>
    </source>
</evidence>
<keyword evidence="5" id="KW-0808">Transferase</keyword>
<dbReference type="EC" id="2.7.13.3" evidence="3"/>
<dbReference type="InterPro" id="IPR036890">
    <property type="entry name" value="HATPase_C_sf"/>
</dbReference>
<evidence type="ECO:0000259" key="12">
    <source>
        <dbReference type="PROSITE" id="PS50112"/>
    </source>
</evidence>
<dbReference type="SMART" id="SM00091">
    <property type="entry name" value="PAS"/>
    <property type="match status" value="1"/>
</dbReference>
<evidence type="ECO:0000256" key="6">
    <source>
        <dbReference type="ARBA" id="ARBA00022692"/>
    </source>
</evidence>
<evidence type="ECO:0000256" key="4">
    <source>
        <dbReference type="ARBA" id="ARBA00022553"/>
    </source>
</evidence>
<dbReference type="Pfam" id="PF08447">
    <property type="entry name" value="PAS_3"/>
    <property type="match status" value="1"/>
</dbReference>
<dbReference type="InterPro" id="IPR001610">
    <property type="entry name" value="PAC"/>
</dbReference>
<dbReference type="InterPro" id="IPR000014">
    <property type="entry name" value="PAS"/>
</dbReference>
<comment type="caution">
    <text evidence="15">The sequence shown here is derived from an EMBL/GenBank/DDBJ whole genome shotgun (WGS) entry which is preliminary data.</text>
</comment>
<dbReference type="PROSITE" id="PS50113">
    <property type="entry name" value="PAC"/>
    <property type="match status" value="1"/>
</dbReference>
<feature type="transmembrane region" description="Helical" evidence="10">
    <location>
        <begin position="222"/>
        <end position="244"/>
    </location>
</feature>
<comment type="subcellular location">
    <subcellularLocation>
        <location evidence="2">Membrane</location>
    </subcellularLocation>
</comment>
<dbReference type="SMART" id="SM00086">
    <property type="entry name" value="PAC"/>
    <property type="match status" value="1"/>
</dbReference>
<evidence type="ECO:0000256" key="10">
    <source>
        <dbReference type="SAM" id="Phobius"/>
    </source>
</evidence>
<dbReference type="PROSITE" id="PS50112">
    <property type="entry name" value="PAS"/>
    <property type="match status" value="1"/>
</dbReference>
<keyword evidence="9 10" id="KW-0472">Membrane</keyword>
<dbReference type="SUPFAM" id="SSF55785">
    <property type="entry name" value="PYP-like sensor domain (PAS domain)"/>
    <property type="match status" value="1"/>
</dbReference>
<gene>
    <name evidence="15" type="ORF">GCM10022386_07620</name>
</gene>
<evidence type="ECO:0000259" key="14">
    <source>
        <dbReference type="PROSITE" id="PS50839"/>
    </source>
</evidence>
<dbReference type="SMART" id="SM00387">
    <property type="entry name" value="HATPase_c"/>
    <property type="match status" value="1"/>
</dbReference>
<feature type="domain" description="CHASE" evidence="14">
    <location>
        <begin position="73"/>
        <end position="162"/>
    </location>
</feature>
<evidence type="ECO:0000313" key="15">
    <source>
        <dbReference type="EMBL" id="GAA4026739.1"/>
    </source>
</evidence>
<dbReference type="PROSITE" id="PS50839">
    <property type="entry name" value="CHASE"/>
    <property type="match status" value="1"/>
</dbReference>
<accession>A0ABP7TI95</accession>
<keyword evidence="8 10" id="KW-1133">Transmembrane helix</keyword>
<dbReference type="SMART" id="SM01079">
    <property type="entry name" value="CHASE"/>
    <property type="match status" value="1"/>
</dbReference>
<keyword evidence="4" id="KW-0597">Phosphoprotein</keyword>
<comment type="catalytic activity">
    <reaction evidence="1">
        <text>ATP + protein L-histidine = ADP + protein N-phospho-L-histidine.</text>
        <dbReference type="EC" id="2.7.13.3"/>
    </reaction>
</comment>
<dbReference type="Proteomes" id="UP001500968">
    <property type="component" value="Unassembled WGS sequence"/>
</dbReference>
<evidence type="ECO:0000256" key="2">
    <source>
        <dbReference type="ARBA" id="ARBA00004370"/>
    </source>
</evidence>
<dbReference type="InterPro" id="IPR042240">
    <property type="entry name" value="CHASE_sf"/>
</dbReference>
<dbReference type="InterPro" id="IPR006189">
    <property type="entry name" value="CHASE_dom"/>
</dbReference>
<keyword evidence="6 10" id="KW-0812">Transmembrane</keyword>
<keyword evidence="7" id="KW-0418">Kinase</keyword>
<evidence type="ECO:0000256" key="1">
    <source>
        <dbReference type="ARBA" id="ARBA00000085"/>
    </source>
</evidence>
<dbReference type="Gene3D" id="3.30.450.350">
    <property type="entry name" value="CHASE domain"/>
    <property type="match status" value="1"/>
</dbReference>
<reference evidence="16" key="1">
    <citation type="journal article" date="2019" name="Int. J. Syst. Evol. Microbiol.">
        <title>The Global Catalogue of Microorganisms (GCM) 10K type strain sequencing project: providing services to taxonomists for standard genome sequencing and annotation.</title>
        <authorList>
            <consortium name="The Broad Institute Genomics Platform"/>
            <consortium name="The Broad Institute Genome Sequencing Center for Infectious Disease"/>
            <person name="Wu L."/>
            <person name="Ma J."/>
        </authorList>
    </citation>
    <scope>NUCLEOTIDE SEQUENCE [LARGE SCALE GENOMIC DNA]</scope>
    <source>
        <strain evidence="16">JCM 17064</strain>
    </source>
</reference>
<evidence type="ECO:0000256" key="5">
    <source>
        <dbReference type="ARBA" id="ARBA00022679"/>
    </source>
</evidence>
<protein>
    <recommendedName>
        <fullName evidence="3">histidine kinase</fullName>
        <ecNumber evidence="3">2.7.13.3</ecNumber>
    </recommendedName>
</protein>
<feature type="domain" description="PAC" evidence="13">
    <location>
        <begin position="339"/>
        <end position="391"/>
    </location>
</feature>
<dbReference type="NCBIfam" id="TIGR00229">
    <property type="entry name" value="sensory_box"/>
    <property type="match status" value="1"/>
</dbReference>
<dbReference type="EMBL" id="BAABCR010000012">
    <property type="protein sequence ID" value="GAA4026739.1"/>
    <property type="molecule type" value="Genomic_DNA"/>
</dbReference>
<evidence type="ECO:0000259" key="11">
    <source>
        <dbReference type="PROSITE" id="PS50109"/>
    </source>
</evidence>
<dbReference type="InterPro" id="IPR005467">
    <property type="entry name" value="His_kinase_dom"/>
</dbReference>
<dbReference type="Gene3D" id="3.30.565.10">
    <property type="entry name" value="Histidine kinase-like ATPase, C-terminal domain"/>
    <property type="match status" value="1"/>
</dbReference>
<feature type="domain" description="Histidine kinase" evidence="11">
    <location>
        <begin position="409"/>
        <end position="617"/>
    </location>
</feature>
<dbReference type="InterPro" id="IPR003594">
    <property type="entry name" value="HATPase_dom"/>
</dbReference>
<dbReference type="PANTHER" id="PTHR43304:SF1">
    <property type="entry name" value="PAC DOMAIN-CONTAINING PROTEIN"/>
    <property type="match status" value="1"/>
</dbReference>
<evidence type="ECO:0000256" key="9">
    <source>
        <dbReference type="ARBA" id="ARBA00023136"/>
    </source>
</evidence>
<dbReference type="InterPro" id="IPR013655">
    <property type="entry name" value="PAS_fold_3"/>
</dbReference>
<dbReference type="InterPro" id="IPR000700">
    <property type="entry name" value="PAS-assoc_C"/>
</dbReference>
<evidence type="ECO:0000259" key="13">
    <source>
        <dbReference type="PROSITE" id="PS50113"/>
    </source>
</evidence>
<name>A0ABP7TI95_9FLAO</name>
<dbReference type="Pfam" id="PF02518">
    <property type="entry name" value="HATPase_c"/>
    <property type="match status" value="1"/>
</dbReference>
<evidence type="ECO:0000256" key="7">
    <source>
        <dbReference type="ARBA" id="ARBA00022777"/>
    </source>
</evidence>
<dbReference type="Gene3D" id="3.30.450.20">
    <property type="entry name" value="PAS domain"/>
    <property type="match status" value="1"/>
</dbReference>